<dbReference type="STRING" id="1121485.GCA_000426485_00929"/>
<keyword evidence="3" id="KW-1185">Reference proteome</keyword>
<keyword evidence="1" id="KW-1133">Transmembrane helix</keyword>
<dbReference type="OrthoDB" id="9815897at2"/>
<dbReference type="AlphaFoldDB" id="A0A4Y8L7P9"/>
<dbReference type="RefSeq" id="WP_026625155.1">
    <property type="nucleotide sequence ID" value="NZ_JAWZLG010000034.1"/>
</dbReference>
<organism evidence="2 3">
    <name type="scientific">Dysgonomonas capnocytophagoides</name>
    <dbReference type="NCBI Taxonomy" id="45254"/>
    <lineage>
        <taxon>Bacteria</taxon>
        <taxon>Pseudomonadati</taxon>
        <taxon>Bacteroidota</taxon>
        <taxon>Bacteroidia</taxon>
        <taxon>Bacteroidales</taxon>
        <taxon>Dysgonomonadaceae</taxon>
        <taxon>Dysgonomonas</taxon>
    </lineage>
</organism>
<proteinExistence type="predicted"/>
<dbReference type="Pfam" id="PF10825">
    <property type="entry name" value="DUF2752"/>
    <property type="match status" value="1"/>
</dbReference>
<comment type="caution">
    <text evidence="2">The sequence shown here is derived from an EMBL/GenBank/DDBJ whole genome shotgun (WGS) entry which is preliminary data.</text>
</comment>
<dbReference type="InterPro" id="IPR021215">
    <property type="entry name" value="DUF2752"/>
</dbReference>
<feature type="transmembrane region" description="Helical" evidence="1">
    <location>
        <begin position="70"/>
        <end position="91"/>
    </location>
</feature>
<keyword evidence="1" id="KW-0472">Membrane</keyword>
<feature type="transmembrane region" description="Helical" evidence="1">
    <location>
        <begin position="103"/>
        <end position="121"/>
    </location>
</feature>
<evidence type="ECO:0000313" key="3">
    <source>
        <dbReference type="Proteomes" id="UP000297861"/>
    </source>
</evidence>
<name>A0A4Y8L7P9_9BACT</name>
<feature type="transmembrane region" description="Helical" evidence="1">
    <location>
        <begin position="5"/>
        <end position="24"/>
    </location>
</feature>
<sequence length="135" mass="15927">MKKYIIIVISIIILALVLIMYYNYEESNSAWSVQCSLYHVTGLYCPGCGGQRAFHYLLHGEMTKSLRYNALFIMSIPFFLYLYYIMVRVYLKKGKYNAKGFLFSKNFAIVFLLILVVYFILRNIPFSPFTYLIPY</sequence>
<keyword evidence="1" id="KW-0812">Transmembrane</keyword>
<reference evidence="2 3" key="1">
    <citation type="submission" date="2019-03" db="EMBL/GenBank/DDBJ databases">
        <title>San Antonio Military Medical Center submission to MRSN (WRAIR), pending publication.</title>
        <authorList>
            <person name="Blyth D.M."/>
            <person name="Mccarthy S.L."/>
            <person name="Schall S.E."/>
            <person name="Stam J.A."/>
            <person name="Ong A.C."/>
            <person name="Mcgann P.T."/>
        </authorList>
    </citation>
    <scope>NUCLEOTIDE SEQUENCE [LARGE SCALE GENOMIC DNA]</scope>
    <source>
        <strain evidence="2 3">MRSN571793</strain>
    </source>
</reference>
<protein>
    <submittedName>
        <fullName evidence="2">DUF2752 domain-containing protein</fullName>
    </submittedName>
</protein>
<dbReference type="EMBL" id="SOML01000001">
    <property type="protein sequence ID" value="TFD98659.1"/>
    <property type="molecule type" value="Genomic_DNA"/>
</dbReference>
<dbReference type="Proteomes" id="UP000297861">
    <property type="component" value="Unassembled WGS sequence"/>
</dbReference>
<accession>A0A4Y8L7P9</accession>
<evidence type="ECO:0000256" key="1">
    <source>
        <dbReference type="SAM" id="Phobius"/>
    </source>
</evidence>
<gene>
    <name evidence="2" type="ORF">E2605_00820</name>
</gene>
<evidence type="ECO:0000313" key="2">
    <source>
        <dbReference type="EMBL" id="TFD98659.1"/>
    </source>
</evidence>